<dbReference type="InterPro" id="IPR011032">
    <property type="entry name" value="GroES-like_sf"/>
</dbReference>
<evidence type="ECO:0000256" key="4">
    <source>
        <dbReference type="ARBA" id="ARBA00022833"/>
    </source>
</evidence>
<name>A0ABQ3UQ70_9CHLR</name>
<dbReference type="Gene3D" id="3.40.50.720">
    <property type="entry name" value="NAD(P)-binding Rossmann-like Domain"/>
    <property type="match status" value="1"/>
</dbReference>
<dbReference type="Proteomes" id="UP000654345">
    <property type="component" value="Unassembled WGS sequence"/>
</dbReference>
<evidence type="ECO:0000256" key="5">
    <source>
        <dbReference type="ARBA" id="ARBA00023002"/>
    </source>
</evidence>
<keyword evidence="5" id="KW-0560">Oxidoreductase</keyword>
<evidence type="ECO:0000256" key="3">
    <source>
        <dbReference type="ARBA" id="ARBA00022723"/>
    </source>
</evidence>
<evidence type="ECO:0000313" key="7">
    <source>
        <dbReference type="EMBL" id="GHO54507.1"/>
    </source>
</evidence>
<gene>
    <name evidence="7" type="ORF">KSB_29820</name>
</gene>
<dbReference type="EMBL" id="BNJG01000001">
    <property type="protein sequence ID" value="GHO54507.1"/>
    <property type="molecule type" value="Genomic_DNA"/>
</dbReference>
<dbReference type="SUPFAM" id="SSF51735">
    <property type="entry name" value="NAD(P)-binding Rossmann-fold domains"/>
    <property type="match status" value="1"/>
</dbReference>
<dbReference type="Pfam" id="PF00107">
    <property type="entry name" value="ADH_zinc_N"/>
    <property type="match status" value="1"/>
</dbReference>
<dbReference type="RefSeq" id="WP_201371211.1">
    <property type="nucleotide sequence ID" value="NZ_BNJG01000001.1"/>
</dbReference>
<feature type="domain" description="Alcohol dehydrogenase-like C-terminal" evidence="6">
    <location>
        <begin position="165"/>
        <end position="266"/>
    </location>
</feature>
<comment type="caution">
    <text evidence="7">The sequence shown here is derived from an EMBL/GenBank/DDBJ whole genome shotgun (WGS) entry which is preliminary data.</text>
</comment>
<evidence type="ECO:0000313" key="8">
    <source>
        <dbReference type="Proteomes" id="UP000654345"/>
    </source>
</evidence>
<proteinExistence type="inferred from homology"/>
<dbReference type="SUPFAM" id="SSF50129">
    <property type="entry name" value="GroES-like"/>
    <property type="match status" value="1"/>
</dbReference>
<accession>A0ABQ3UQ70</accession>
<evidence type="ECO:0000256" key="2">
    <source>
        <dbReference type="ARBA" id="ARBA00008072"/>
    </source>
</evidence>
<keyword evidence="8" id="KW-1185">Reference proteome</keyword>
<reference evidence="7 8" key="1">
    <citation type="journal article" date="2021" name="Int. J. Syst. Evol. Microbiol.">
        <title>Reticulibacter mediterranei gen. nov., sp. nov., within the new family Reticulibacteraceae fam. nov., and Ktedonospora formicarum gen. nov., sp. nov., Ktedonobacter robiniae sp. nov., Dictyobacter formicarum sp. nov. and Dictyobacter arantiisoli sp. nov., belonging to the class Ktedonobacteria.</title>
        <authorList>
            <person name="Yabe S."/>
            <person name="Zheng Y."/>
            <person name="Wang C.M."/>
            <person name="Sakai Y."/>
            <person name="Abe K."/>
            <person name="Yokota A."/>
            <person name="Donadio S."/>
            <person name="Cavaletti L."/>
            <person name="Monciardini P."/>
        </authorList>
    </citation>
    <scope>NUCLEOTIDE SEQUENCE [LARGE SCALE GENOMIC DNA]</scope>
    <source>
        <strain evidence="7 8">SOSP1-30</strain>
    </source>
</reference>
<keyword evidence="3" id="KW-0479">Metal-binding</keyword>
<dbReference type="CDD" id="cd08255">
    <property type="entry name" value="2-desacetyl-2-hydroxyethyl_bacteriochlorophyllide_like"/>
    <property type="match status" value="1"/>
</dbReference>
<evidence type="ECO:0000259" key="6">
    <source>
        <dbReference type="Pfam" id="PF00107"/>
    </source>
</evidence>
<dbReference type="InterPro" id="IPR036291">
    <property type="entry name" value="NAD(P)-bd_dom_sf"/>
</dbReference>
<organism evidence="7 8">
    <name type="scientific">Ktedonobacter robiniae</name>
    <dbReference type="NCBI Taxonomy" id="2778365"/>
    <lineage>
        <taxon>Bacteria</taxon>
        <taxon>Bacillati</taxon>
        <taxon>Chloroflexota</taxon>
        <taxon>Ktedonobacteria</taxon>
        <taxon>Ktedonobacterales</taxon>
        <taxon>Ktedonobacteraceae</taxon>
        <taxon>Ktedonobacter</taxon>
    </lineage>
</organism>
<comment type="cofactor">
    <cofactor evidence="1">
        <name>Zn(2+)</name>
        <dbReference type="ChEBI" id="CHEBI:29105"/>
    </cofactor>
</comment>
<keyword evidence="4" id="KW-0862">Zinc</keyword>
<dbReference type="PANTHER" id="PTHR43350:SF19">
    <property type="entry name" value="D-GULOSIDE 3-DEHYDROGENASE"/>
    <property type="match status" value="1"/>
</dbReference>
<comment type="similarity">
    <text evidence="2">Belongs to the zinc-containing alcohol dehydrogenase family.</text>
</comment>
<protein>
    <submittedName>
        <fullName evidence="7">Alcohol dehydrogenase</fullName>
    </submittedName>
</protein>
<dbReference type="Gene3D" id="3.90.180.10">
    <property type="entry name" value="Medium-chain alcohol dehydrogenases, catalytic domain"/>
    <property type="match status" value="2"/>
</dbReference>
<dbReference type="PANTHER" id="PTHR43350">
    <property type="entry name" value="NAD-DEPENDENT ALCOHOL DEHYDROGENASE"/>
    <property type="match status" value="1"/>
</dbReference>
<evidence type="ECO:0000256" key="1">
    <source>
        <dbReference type="ARBA" id="ARBA00001947"/>
    </source>
</evidence>
<sequence length="361" mass="40232">MYRGLYVDKPQSVRIHEEQEAPLQPHEVRIRTTFASVKHGTEFHLFSGESPFQDRRFDTQRRLFVKKEEGEQPDIFTQHFVGNMVVGTVIEIGQDVSKVRLGDTIYCYGPACELVTKIEEEVELLRAPMSAWDAMCLDPALFAFAAVRDSGARLGNNVVVFGLGAIGLFIVQMLQRSGCAHIVAVDPIEKRRALARGFGATTVVDPTLEDIGLITRELFDGQGADIAIEASGNYHALHGAMRAVRNCARVVTLGYYKGRDAVLELGAEWHHNRLELISSMPVWNNPSREYPHWDRQRITRTLVDMFLKKRLTSEGIIDPIVPFADAATAFLDIYHNPVHAIKLGISFSSGGDAQSLTVKGE</sequence>
<dbReference type="InterPro" id="IPR013149">
    <property type="entry name" value="ADH-like_C"/>
</dbReference>